<dbReference type="EMBL" id="GL732750">
    <property type="protein sequence ID" value="EFX65340.1"/>
    <property type="molecule type" value="Genomic_DNA"/>
</dbReference>
<evidence type="ECO:0000313" key="3">
    <source>
        <dbReference type="Proteomes" id="UP000000305"/>
    </source>
</evidence>
<accession>E9HSE4</accession>
<feature type="region of interest" description="Disordered" evidence="1">
    <location>
        <begin position="141"/>
        <end position="161"/>
    </location>
</feature>
<dbReference type="AlphaFoldDB" id="E9HSE4"/>
<protein>
    <submittedName>
        <fullName evidence="2">Uncharacterized protein</fullName>
    </submittedName>
</protein>
<keyword evidence="3" id="KW-1185">Reference proteome</keyword>
<reference evidence="2 3" key="1">
    <citation type="journal article" date="2011" name="Science">
        <title>The ecoresponsive genome of Daphnia pulex.</title>
        <authorList>
            <person name="Colbourne J.K."/>
            <person name="Pfrender M.E."/>
            <person name="Gilbert D."/>
            <person name="Thomas W.K."/>
            <person name="Tucker A."/>
            <person name="Oakley T.H."/>
            <person name="Tokishita S."/>
            <person name="Aerts A."/>
            <person name="Arnold G.J."/>
            <person name="Basu M.K."/>
            <person name="Bauer D.J."/>
            <person name="Caceres C.E."/>
            <person name="Carmel L."/>
            <person name="Casola C."/>
            <person name="Choi J.H."/>
            <person name="Detter J.C."/>
            <person name="Dong Q."/>
            <person name="Dusheyko S."/>
            <person name="Eads B.D."/>
            <person name="Frohlich T."/>
            <person name="Geiler-Samerotte K.A."/>
            <person name="Gerlach D."/>
            <person name="Hatcher P."/>
            <person name="Jogdeo S."/>
            <person name="Krijgsveld J."/>
            <person name="Kriventseva E.V."/>
            <person name="Kultz D."/>
            <person name="Laforsch C."/>
            <person name="Lindquist E."/>
            <person name="Lopez J."/>
            <person name="Manak J.R."/>
            <person name="Muller J."/>
            <person name="Pangilinan J."/>
            <person name="Patwardhan R.P."/>
            <person name="Pitluck S."/>
            <person name="Pritham E.J."/>
            <person name="Rechtsteiner A."/>
            <person name="Rho M."/>
            <person name="Rogozin I.B."/>
            <person name="Sakarya O."/>
            <person name="Salamov A."/>
            <person name="Schaack S."/>
            <person name="Shapiro H."/>
            <person name="Shiga Y."/>
            <person name="Skalitzky C."/>
            <person name="Smith Z."/>
            <person name="Souvorov A."/>
            <person name="Sung W."/>
            <person name="Tang Z."/>
            <person name="Tsuchiya D."/>
            <person name="Tu H."/>
            <person name="Vos H."/>
            <person name="Wang M."/>
            <person name="Wolf Y.I."/>
            <person name="Yamagata H."/>
            <person name="Yamada T."/>
            <person name="Ye Y."/>
            <person name="Shaw J.R."/>
            <person name="Andrews J."/>
            <person name="Crease T.J."/>
            <person name="Tang H."/>
            <person name="Lucas S.M."/>
            <person name="Robertson H.M."/>
            <person name="Bork P."/>
            <person name="Koonin E.V."/>
            <person name="Zdobnov E.M."/>
            <person name="Grigoriev I.V."/>
            <person name="Lynch M."/>
            <person name="Boore J.L."/>
        </authorList>
    </citation>
    <scope>NUCLEOTIDE SEQUENCE [LARGE SCALE GENOMIC DNA]</scope>
</reference>
<feature type="compositionally biased region" description="Polar residues" evidence="1">
    <location>
        <begin position="38"/>
        <end position="51"/>
    </location>
</feature>
<feature type="compositionally biased region" description="Basic residues" evidence="1">
    <location>
        <begin position="54"/>
        <end position="69"/>
    </location>
</feature>
<dbReference type="HOGENOM" id="CLU_1200890_0_0_1"/>
<feature type="compositionally biased region" description="Polar residues" evidence="1">
    <location>
        <begin position="7"/>
        <end position="24"/>
    </location>
</feature>
<dbReference type="Proteomes" id="UP000000305">
    <property type="component" value="Unassembled WGS sequence"/>
</dbReference>
<proteinExistence type="predicted"/>
<feature type="compositionally biased region" description="Basic and acidic residues" evidence="1">
    <location>
        <begin position="141"/>
        <end position="155"/>
    </location>
</feature>
<evidence type="ECO:0000313" key="2">
    <source>
        <dbReference type="EMBL" id="EFX65340.1"/>
    </source>
</evidence>
<feature type="region of interest" description="Disordered" evidence="1">
    <location>
        <begin position="1"/>
        <end position="111"/>
    </location>
</feature>
<dbReference type="InParanoid" id="E9HSE4"/>
<organism evidence="2 3">
    <name type="scientific">Daphnia pulex</name>
    <name type="common">Water flea</name>
    <dbReference type="NCBI Taxonomy" id="6669"/>
    <lineage>
        <taxon>Eukaryota</taxon>
        <taxon>Metazoa</taxon>
        <taxon>Ecdysozoa</taxon>
        <taxon>Arthropoda</taxon>
        <taxon>Crustacea</taxon>
        <taxon>Branchiopoda</taxon>
        <taxon>Diplostraca</taxon>
        <taxon>Cladocera</taxon>
        <taxon>Anomopoda</taxon>
        <taxon>Daphniidae</taxon>
        <taxon>Daphnia</taxon>
    </lineage>
</organism>
<evidence type="ECO:0000256" key="1">
    <source>
        <dbReference type="SAM" id="MobiDB-lite"/>
    </source>
</evidence>
<dbReference type="KEGG" id="dpx:DAPPUDRAFT_264828"/>
<name>E9HSE4_DAPPU</name>
<sequence>MAAEINKSGSTNWPPRQHSFSPTTLRAHFEDERCFKMMNNSKSKHSNGNDPSKSKPHGKRNKTKKLSKKKNADSDNQGSSSKEQDDAVHSSAGRYVNTLEQPLTRRPFRNTSNEETIETVYAESNHVPLVIPKWEKPDTQRKSFHLARDPNDDVRSSSQNTSNIRNIGYGRCLSFKVTLRVERNEFRCTIENYQSDRSAITIVCLIPVSSRTVNPRRAREERFRFRAPREA</sequence>
<gene>
    <name evidence="2" type="ORF">DAPPUDRAFT_264828</name>
</gene>
<dbReference type="OrthoDB" id="6405295at2759"/>